<evidence type="ECO:0000256" key="1">
    <source>
        <dbReference type="SAM" id="MobiDB-lite"/>
    </source>
</evidence>
<evidence type="ECO:0000313" key="2">
    <source>
        <dbReference type="EMBL" id="RSX52515.1"/>
    </source>
</evidence>
<keyword evidence="3" id="KW-1185">Reference proteome</keyword>
<dbReference type="Proteomes" id="UP000288607">
    <property type="component" value="Unassembled WGS sequence"/>
</dbReference>
<sequence>MTHVMTEGGIRRLIAPQSLPQTAYGGQLPPVEGAR</sequence>
<gene>
    <name evidence="2" type="ORF">D2E23_0243</name>
</gene>
<feature type="region of interest" description="Disordered" evidence="1">
    <location>
        <begin position="16"/>
        <end position="35"/>
    </location>
</feature>
<reference evidence="2 3" key="1">
    <citation type="submission" date="2018-09" db="EMBL/GenBank/DDBJ databases">
        <title>Characterization of the phylogenetic diversity of five novel species belonging to the genus Bifidobacterium.</title>
        <authorList>
            <person name="Lugli G.A."/>
            <person name="Duranti S."/>
            <person name="Milani C."/>
        </authorList>
    </citation>
    <scope>NUCLEOTIDE SEQUENCE [LARGE SCALE GENOMIC DNA]</scope>
    <source>
        <strain evidence="2 3">2028B</strain>
    </source>
</reference>
<protein>
    <submittedName>
        <fullName evidence="2">Uncharacterized protein</fullName>
    </submittedName>
</protein>
<accession>A0A430FHZ1</accession>
<evidence type="ECO:0000313" key="3">
    <source>
        <dbReference type="Proteomes" id="UP000288607"/>
    </source>
</evidence>
<comment type="caution">
    <text evidence="2">The sequence shown here is derived from an EMBL/GenBank/DDBJ whole genome shotgun (WGS) entry which is preliminary data.</text>
</comment>
<organism evidence="2 3">
    <name type="scientific">Bifidobacterium callimiconis</name>
    <dbReference type="NCBI Taxonomy" id="2306973"/>
    <lineage>
        <taxon>Bacteria</taxon>
        <taxon>Bacillati</taxon>
        <taxon>Actinomycetota</taxon>
        <taxon>Actinomycetes</taxon>
        <taxon>Bifidobacteriales</taxon>
        <taxon>Bifidobacteriaceae</taxon>
        <taxon>Bifidobacterium</taxon>
    </lineage>
</organism>
<name>A0A430FHZ1_9BIFI</name>
<dbReference type="EMBL" id="QXGJ01000001">
    <property type="protein sequence ID" value="RSX52515.1"/>
    <property type="molecule type" value="Genomic_DNA"/>
</dbReference>
<dbReference type="AlphaFoldDB" id="A0A430FHZ1"/>
<proteinExistence type="predicted"/>